<keyword evidence="3 7" id="KW-0732">Signal</keyword>
<feature type="domain" description="Endonuclease/exonuclease/phosphatase" evidence="8">
    <location>
        <begin position="116"/>
        <end position="343"/>
    </location>
</feature>
<keyword evidence="6" id="KW-0472">Membrane</keyword>
<dbReference type="SUPFAM" id="SSF56219">
    <property type="entry name" value="DNase I-like"/>
    <property type="match status" value="5"/>
</dbReference>
<evidence type="ECO:0000313" key="9">
    <source>
        <dbReference type="EMBL" id="KAJ8044998.1"/>
    </source>
</evidence>
<evidence type="ECO:0000256" key="3">
    <source>
        <dbReference type="ARBA" id="ARBA00022729"/>
    </source>
</evidence>
<evidence type="ECO:0000259" key="8">
    <source>
        <dbReference type="Pfam" id="PF03372"/>
    </source>
</evidence>
<keyword evidence="4" id="KW-0378">Hydrolase</keyword>
<dbReference type="CDD" id="cd09078">
    <property type="entry name" value="nSMase"/>
    <property type="match status" value="5"/>
</dbReference>
<dbReference type="InterPro" id="IPR036691">
    <property type="entry name" value="Endo/exonu/phosph_ase_sf"/>
</dbReference>
<evidence type="ECO:0000256" key="1">
    <source>
        <dbReference type="ARBA" id="ARBA00006335"/>
    </source>
</evidence>
<keyword evidence="6" id="KW-1133">Transmembrane helix</keyword>
<dbReference type="Pfam" id="PF03372">
    <property type="entry name" value="Exo_endo_phos"/>
    <property type="match status" value="2"/>
</dbReference>
<keyword evidence="10" id="KW-1185">Reference proteome</keyword>
<feature type="transmembrane region" description="Helical" evidence="6">
    <location>
        <begin position="2046"/>
        <end position="2064"/>
    </location>
</feature>
<dbReference type="GO" id="GO:0004767">
    <property type="term" value="F:sphingomyelin phosphodiesterase activity"/>
    <property type="evidence" value="ECO:0007669"/>
    <property type="project" value="UniProtKB-EC"/>
</dbReference>
<name>A0A9Q1HHE3_HOLLE</name>
<evidence type="ECO:0000313" key="10">
    <source>
        <dbReference type="Proteomes" id="UP001152320"/>
    </source>
</evidence>
<dbReference type="GO" id="GO:0005576">
    <property type="term" value="C:extracellular region"/>
    <property type="evidence" value="ECO:0007669"/>
    <property type="project" value="InterPro"/>
</dbReference>
<reference evidence="9" key="1">
    <citation type="submission" date="2021-10" db="EMBL/GenBank/DDBJ databases">
        <title>Tropical sea cucumber genome reveals ecological adaptation and Cuvierian tubules defense mechanism.</title>
        <authorList>
            <person name="Chen T."/>
        </authorList>
    </citation>
    <scope>NUCLEOTIDE SEQUENCE</scope>
    <source>
        <strain evidence="9">Nanhai2018</strain>
        <tissue evidence="9">Muscle</tissue>
    </source>
</reference>
<comment type="caution">
    <text evidence="9">The sequence shown here is derived from an EMBL/GenBank/DDBJ whole genome shotgun (WGS) entry which is preliminary data.</text>
</comment>
<evidence type="ECO:0000256" key="7">
    <source>
        <dbReference type="SAM" id="SignalP"/>
    </source>
</evidence>
<comment type="catalytic activity">
    <reaction evidence="5">
        <text>N-(hexadecanoyl)-sphing-4-enine-1-phosphocholine + H2O = N-hexadecanoylsphing-4-enine + phosphocholine + H(+)</text>
        <dbReference type="Rhea" id="RHEA:45644"/>
        <dbReference type="ChEBI" id="CHEBI:15377"/>
        <dbReference type="ChEBI" id="CHEBI:15378"/>
        <dbReference type="ChEBI" id="CHEBI:72959"/>
        <dbReference type="ChEBI" id="CHEBI:78646"/>
        <dbReference type="ChEBI" id="CHEBI:295975"/>
    </reaction>
    <physiologicalReaction direction="left-to-right" evidence="5">
        <dbReference type="Rhea" id="RHEA:45645"/>
    </physiologicalReaction>
</comment>
<dbReference type="Gene3D" id="3.60.10.10">
    <property type="entry name" value="Endonuclease/exonuclease/phosphatase"/>
    <property type="match status" value="5"/>
</dbReference>
<dbReference type="InterPro" id="IPR038772">
    <property type="entry name" value="Sph/SMPD2-like"/>
</dbReference>
<feature type="chain" id="PRO_5040298511" description="sphingomyelin phosphodiesterase" evidence="7">
    <location>
        <begin position="21"/>
        <end position="2065"/>
    </location>
</feature>
<sequence length="2065" mass="232209">MSHFWYHNLCYLLLIVVAYSFDDTCTFQGNSPTVWIDDAPDCEADASYCKQFGLEYVCQESFQNETCSNGTRVLCSYPAPSKPLRDTSATMLKVIAYNIWELRYLYWQSGQRERTCRIVPEILRLHADVDVIVFNEAFMGGCFASGEAPLTLRDILEYYGFSEYTRTVGFIPTRTKPENGGVFIASKWPITKERRHVYEHSERTTADSLSQKGTVYAEIEKTVGNETRKYHIFGTHLQAFERRNSSLVRVLQAQEMYDFKEAQNIGPGEAVIYAGDLNADQINRPEHAEEVIGTLQAVVPEIVGEYQSSYNTGINDIFLDVPSDGSWLDYALYSAEHLLPSRSTLQVVRPRSRKPFRACLNALPPRHVYPESSSCLRSKEITDLADHFAVMGTFDFGDGLWTTTQPPACSVPPDVPAVWLDDAPNCIADEDHCARFGLDFVCSEPFVDPDPPFNNSCTNGTRALCTFPPIPSPLEVTAATHFKVLAYNVWELRYFYYETGQRERTCRIIPEVFRLHPDLDAIIFNEVWMGGCIAGYNVSINGDLMQYREILTSYGFKYYTATIGNPPSRRTFENGGVFIASKWPILEEKQTIYNDTVLLSADTLAQKGAMYAKIQKTVDSIRRVYHVIGTHLQATSRAGANDVRRSQARQMHELMLSLDIPTSEPVIYGGDLNAALGSKLGDDIFEILDASMPEKVGELDYTSDKTINDLFAGDGRTGQSWIDYTLYSNAHLLPTNATTQVVRPRAQEPFEICIDQVKVSVGPVYPERDYCRTRKNVTDLSDHFAVLGTFNYLYYDCPAERPVLSAWIDDAVGCKADASYCDLFGLDYVCTTDIVDPSPVNLCKIGTKVLCAFPPRTTPLYDTPANELKVVSYNIWDLRYLYYECGQRQRTCRMLPEVFKMQPDVDVLVFNEAMMGGCFGGFNISNTRSIMSFREILKEQYGFQYSTRTVGTPYSLPRPENGGVFIASKWPIVDDGSKVYESSVKGTSDHFASKGVVYAKINKTSGVNSRVYHVFGTHLQAGGGDNGTIVRQNQAREMHDFMLSKNIPLEEAVIYAGDLNSGWFEDDGPPMLEILEATQPQVINMNYTTDQSINDLFFNPKKSPRWIDYAVYSSVHLQPVNATTEGFRPRSQEYFQLCMNDIAIANGPIYPWSSRCENWRNATDLSNHYAVMSKFVFDPTGKVTPTVDVPPWTTTVPTTAEATKMIYTTHGVQTTPSRYPTTQHSTTDHKVICRDDSQDIDKPTVWVDDDPDCQADAFHCARFGLDFVCQEEIIDPHPNATCQSGFKALCSYPPIPSPLVTTPATSFKALAYNVWELRYLYYQTGQRERTCRILPEVFRQQPELDVIVFNEAFMGGCLGGFNISISRDFLRFRDILDYYGFVYHTETIGNPPTLRKFENGGVFIASKWPIVESDSVIYNATVPLTSDDLSQKGAAYAKILKSVDSVSQTYHILGTHLQATSRPIANEVRLKQAKEMHELMLRKDVPPNEPVLYCGDLNADRFSELGAQIFDALDAVNPTIVGDSNYTVDKTINDIFAGDGSTSQRWIDYVLYSTEHLLPVTVTTQVVRPRSETPFQICLDEFKVGLRPIYPENDRCRKSKFVTDLADHFAVMSSFDFDGSTWQSSTPLQSSTSPTTTKSTECPRNFEELSVWVDDAPYCHADASFCDRYGLLFLCEETFTDPSPNATCPTGTRVRCAYPLPAVELVALPATTLKVVAYNVWEIRYAFLQLGQRERTCRIVPKLIAQHPDVDVIVFNEVFMGGCFAPISPLNTLTLRQILELYGFPYYTSTVGIPRPSPVKIENGGIFIASKWPILKESQIVFKEADRLSFDNFAGKGVMYAKIQKTIESQSKTFHVFGTHLQSANYNIQETIRVIQAVEMYNFQESLDIPEDEPVIYAGDLNADRINRPEHAAEVIDALRAAMPEIVGDIQYTFDELENDVHWDIETGRYWLDYVLYSVENEVPFAATLEVARPIADAPVEVCMIAGLPLSRDPVYPESPSCSIAKNISDLSDHYAVVGILDFDHSKATTTQAPEPGTTKAAGTAVIWNLSLYLIATMVTYLLLK</sequence>
<accession>A0A9Q1HHE3</accession>
<dbReference type="EMBL" id="JAIZAY010000003">
    <property type="protein sequence ID" value="KAJ8044998.1"/>
    <property type="molecule type" value="Genomic_DNA"/>
</dbReference>
<organism evidence="9 10">
    <name type="scientific">Holothuria leucospilota</name>
    <name type="common">Black long sea cucumber</name>
    <name type="synonym">Mertensiothuria leucospilota</name>
    <dbReference type="NCBI Taxonomy" id="206669"/>
    <lineage>
        <taxon>Eukaryota</taxon>
        <taxon>Metazoa</taxon>
        <taxon>Echinodermata</taxon>
        <taxon>Eleutherozoa</taxon>
        <taxon>Echinozoa</taxon>
        <taxon>Holothuroidea</taxon>
        <taxon>Aspidochirotacea</taxon>
        <taxon>Aspidochirotida</taxon>
        <taxon>Holothuriidae</taxon>
        <taxon>Holothuria</taxon>
    </lineage>
</organism>
<evidence type="ECO:0000256" key="4">
    <source>
        <dbReference type="ARBA" id="ARBA00022801"/>
    </source>
</evidence>
<feature type="domain" description="Endonuclease/exonuclease/phosphatase" evidence="8">
    <location>
        <begin position="487"/>
        <end position="742"/>
    </location>
</feature>
<evidence type="ECO:0000256" key="6">
    <source>
        <dbReference type="SAM" id="Phobius"/>
    </source>
</evidence>
<evidence type="ECO:0000256" key="5">
    <source>
        <dbReference type="ARBA" id="ARBA00049371"/>
    </source>
</evidence>
<dbReference type="EC" id="3.1.4.12" evidence="2"/>
<keyword evidence="6" id="KW-0812">Transmembrane</keyword>
<comment type="similarity">
    <text evidence="1">Belongs to the neutral sphingomyelinase family.</text>
</comment>
<dbReference type="OrthoDB" id="40902at2759"/>
<dbReference type="PANTHER" id="PTHR16320">
    <property type="entry name" value="SPHINGOMYELINASE FAMILY MEMBER"/>
    <property type="match status" value="1"/>
</dbReference>
<gene>
    <name evidence="9" type="ORF">HOLleu_07913</name>
</gene>
<feature type="signal peptide" evidence="7">
    <location>
        <begin position="1"/>
        <end position="20"/>
    </location>
</feature>
<dbReference type="PANTHER" id="PTHR16320:SF23">
    <property type="entry name" value="SPHINGOMYELINASE C 1"/>
    <property type="match status" value="1"/>
</dbReference>
<proteinExistence type="inferred from homology"/>
<dbReference type="InterPro" id="IPR005135">
    <property type="entry name" value="Endo/exonuclease/phosphatase"/>
</dbReference>
<evidence type="ECO:0000256" key="2">
    <source>
        <dbReference type="ARBA" id="ARBA00012369"/>
    </source>
</evidence>
<protein>
    <recommendedName>
        <fullName evidence="2">sphingomyelin phosphodiesterase</fullName>
        <ecNumber evidence="2">3.1.4.12</ecNumber>
    </recommendedName>
</protein>
<dbReference type="InterPro" id="IPR017766">
    <property type="entry name" value="Sphingomyelinase/PLipase_C"/>
</dbReference>
<dbReference type="Proteomes" id="UP001152320">
    <property type="component" value="Chromosome 3"/>
</dbReference>